<dbReference type="InterPro" id="IPR047296">
    <property type="entry name" value="GIY-YIG_UvrC_Cho"/>
</dbReference>
<dbReference type="SUPFAM" id="SSF82771">
    <property type="entry name" value="GIY-YIG endonuclease"/>
    <property type="match status" value="1"/>
</dbReference>
<gene>
    <name evidence="2" type="ORF">DD728_08190</name>
</gene>
<feature type="domain" description="GIY-YIG" evidence="1">
    <location>
        <begin position="16"/>
        <end position="65"/>
    </location>
</feature>
<feature type="non-terminal residue" evidence="2">
    <location>
        <position position="65"/>
    </location>
</feature>
<evidence type="ECO:0000313" key="3">
    <source>
        <dbReference type="Proteomes" id="UP000263957"/>
    </source>
</evidence>
<protein>
    <submittedName>
        <fullName evidence="2">Excinuclease ABC subunit C</fullName>
    </submittedName>
</protein>
<dbReference type="PANTHER" id="PTHR30562">
    <property type="entry name" value="UVRC/OXIDOREDUCTASE"/>
    <property type="match status" value="1"/>
</dbReference>
<organism evidence="2 3">
    <name type="scientific">Hyphomonas atlantica</name>
    <dbReference type="NCBI Taxonomy" id="1280948"/>
    <lineage>
        <taxon>Bacteria</taxon>
        <taxon>Pseudomonadati</taxon>
        <taxon>Pseudomonadota</taxon>
        <taxon>Alphaproteobacteria</taxon>
        <taxon>Hyphomonadales</taxon>
        <taxon>Hyphomonadaceae</taxon>
        <taxon>Hyphomonas</taxon>
    </lineage>
</organism>
<proteinExistence type="predicted"/>
<dbReference type="EMBL" id="DOGS01000167">
    <property type="protein sequence ID" value="HBQ48850.1"/>
    <property type="molecule type" value="Genomic_DNA"/>
</dbReference>
<dbReference type="PANTHER" id="PTHR30562:SF1">
    <property type="entry name" value="UVRABC SYSTEM PROTEIN C"/>
    <property type="match status" value="1"/>
</dbReference>
<reference evidence="2 3" key="1">
    <citation type="journal article" date="2018" name="Nat. Biotechnol.">
        <title>A standardized bacterial taxonomy based on genome phylogeny substantially revises the tree of life.</title>
        <authorList>
            <person name="Parks D.H."/>
            <person name="Chuvochina M."/>
            <person name="Waite D.W."/>
            <person name="Rinke C."/>
            <person name="Skarshewski A."/>
            <person name="Chaumeil P.A."/>
            <person name="Hugenholtz P."/>
        </authorList>
    </citation>
    <scope>NUCLEOTIDE SEQUENCE [LARGE SCALE GENOMIC DNA]</scope>
    <source>
        <strain evidence="2">UBA10378</strain>
    </source>
</reference>
<dbReference type="InterPro" id="IPR035901">
    <property type="entry name" value="GIY-YIG_endonuc_sf"/>
</dbReference>
<dbReference type="Gene3D" id="3.40.1440.10">
    <property type="entry name" value="GIY-YIG endonuclease"/>
    <property type="match status" value="1"/>
</dbReference>
<dbReference type="AlphaFoldDB" id="A0A356W5B5"/>
<dbReference type="InterPro" id="IPR050066">
    <property type="entry name" value="UvrABC_protein_C"/>
</dbReference>
<comment type="caution">
    <text evidence="2">The sequence shown here is derived from an EMBL/GenBank/DDBJ whole genome shotgun (WGS) entry which is preliminary data.</text>
</comment>
<dbReference type="Pfam" id="PF01541">
    <property type="entry name" value="GIY-YIG"/>
    <property type="match status" value="1"/>
</dbReference>
<sequence>MRGIDVIKDNLKRLPSKPGVYRMFGEHDDVLYIGKARDLKARVSNYARLGGHTQRIARMISMTKR</sequence>
<evidence type="ECO:0000259" key="1">
    <source>
        <dbReference type="PROSITE" id="PS50164"/>
    </source>
</evidence>
<dbReference type="GO" id="GO:0006289">
    <property type="term" value="P:nucleotide-excision repair"/>
    <property type="evidence" value="ECO:0007669"/>
    <property type="project" value="InterPro"/>
</dbReference>
<name>A0A356W5B5_9PROT</name>
<dbReference type="CDD" id="cd10434">
    <property type="entry name" value="GIY-YIG_UvrC_Cho"/>
    <property type="match status" value="1"/>
</dbReference>
<dbReference type="PROSITE" id="PS50164">
    <property type="entry name" value="GIY_YIG"/>
    <property type="match status" value="1"/>
</dbReference>
<dbReference type="GO" id="GO:0009380">
    <property type="term" value="C:excinuclease repair complex"/>
    <property type="evidence" value="ECO:0007669"/>
    <property type="project" value="TreeGrafter"/>
</dbReference>
<evidence type="ECO:0000313" key="2">
    <source>
        <dbReference type="EMBL" id="HBQ48850.1"/>
    </source>
</evidence>
<dbReference type="Proteomes" id="UP000263957">
    <property type="component" value="Unassembled WGS sequence"/>
</dbReference>
<dbReference type="InterPro" id="IPR000305">
    <property type="entry name" value="GIY-YIG_endonuc"/>
</dbReference>
<accession>A0A356W5B5</accession>